<sequence>MGLWVILFLIVYPLAEWCAASWLAGLIGWGGVVLVMACLLVIGSAVVRRAGSSALASLRPVTVEGIVVMPGMTQERMGLVGREVGDAGTKAVAGLLIAVPGLVTSALGMILLIPPVRRVVRTKVGAAVMRRAKSGTTIVHGTVISEDIQRPAGGEIIQGTLIRDDEPEH</sequence>
<dbReference type="PANTHER" id="PTHR35335:SF1">
    <property type="entry name" value="UPF0716 PROTEIN FXSA"/>
    <property type="match status" value="1"/>
</dbReference>
<protein>
    <submittedName>
        <fullName evidence="2">Unannotated protein</fullName>
    </submittedName>
</protein>
<dbReference type="GO" id="GO:0016020">
    <property type="term" value="C:membrane"/>
    <property type="evidence" value="ECO:0007669"/>
    <property type="project" value="InterPro"/>
</dbReference>
<name>A0A6J7K974_9ZZZZ</name>
<accession>A0A6J7K974</accession>
<dbReference type="Pfam" id="PF04186">
    <property type="entry name" value="FxsA"/>
    <property type="match status" value="1"/>
</dbReference>
<dbReference type="EMBL" id="CAFBND010000083">
    <property type="protein sequence ID" value="CAB4951811.1"/>
    <property type="molecule type" value="Genomic_DNA"/>
</dbReference>
<keyword evidence="1" id="KW-1133">Transmembrane helix</keyword>
<keyword evidence="1" id="KW-0812">Transmembrane</keyword>
<evidence type="ECO:0000256" key="1">
    <source>
        <dbReference type="SAM" id="Phobius"/>
    </source>
</evidence>
<proteinExistence type="predicted"/>
<feature type="transmembrane region" description="Helical" evidence="1">
    <location>
        <begin position="25"/>
        <end position="47"/>
    </location>
</feature>
<reference evidence="2" key="1">
    <citation type="submission" date="2020-05" db="EMBL/GenBank/DDBJ databases">
        <authorList>
            <person name="Chiriac C."/>
            <person name="Salcher M."/>
            <person name="Ghai R."/>
            <person name="Kavagutti S V."/>
        </authorList>
    </citation>
    <scope>NUCLEOTIDE SEQUENCE</scope>
</reference>
<feature type="transmembrane region" description="Helical" evidence="1">
    <location>
        <begin position="92"/>
        <end position="113"/>
    </location>
</feature>
<gene>
    <name evidence="2" type="ORF">UFOPK3752_01704</name>
</gene>
<keyword evidence="1" id="KW-0472">Membrane</keyword>
<dbReference type="AlphaFoldDB" id="A0A6J7K974"/>
<dbReference type="NCBIfam" id="NF008528">
    <property type="entry name" value="PRK11463.1-2"/>
    <property type="match status" value="1"/>
</dbReference>
<evidence type="ECO:0000313" key="2">
    <source>
        <dbReference type="EMBL" id="CAB4951811.1"/>
    </source>
</evidence>
<dbReference type="InterPro" id="IPR007313">
    <property type="entry name" value="FxsA"/>
</dbReference>
<dbReference type="PANTHER" id="PTHR35335">
    <property type="entry name" value="UPF0716 PROTEIN FXSA"/>
    <property type="match status" value="1"/>
</dbReference>
<organism evidence="2">
    <name type="scientific">freshwater metagenome</name>
    <dbReference type="NCBI Taxonomy" id="449393"/>
    <lineage>
        <taxon>unclassified sequences</taxon>
        <taxon>metagenomes</taxon>
        <taxon>ecological metagenomes</taxon>
    </lineage>
</organism>